<evidence type="ECO:0000313" key="2">
    <source>
        <dbReference type="RefSeq" id="XP_015585657.1"/>
    </source>
</evidence>
<reference evidence="2 3" key="1">
    <citation type="submission" date="2025-04" db="UniProtKB">
        <authorList>
            <consortium name="RefSeq"/>
        </authorList>
    </citation>
    <scope>IDENTIFICATION</scope>
</reference>
<dbReference type="GO" id="GO:0032979">
    <property type="term" value="P:protein insertion into mitochondrial inner membrane from matrix"/>
    <property type="evidence" value="ECO:0007669"/>
    <property type="project" value="TreeGrafter"/>
</dbReference>
<evidence type="ECO:0000313" key="1">
    <source>
        <dbReference type="Proteomes" id="UP000694920"/>
    </source>
</evidence>
<proteinExistence type="predicted"/>
<dbReference type="GeneID" id="107263223"/>
<dbReference type="RefSeq" id="XP_024936372.1">
    <property type="nucleotide sequence ID" value="XM_025080604.1"/>
</dbReference>
<dbReference type="GO" id="GO:0005743">
    <property type="term" value="C:mitochondrial inner membrane"/>
    <property type="evidence" value="ECO:0007669"/>
    <property type="project" value="TreeGrafter"/>
</dbReference>
<gene>
    <name evidence="2 3" type="primary">LOC107263223</name>
</gene>
<keyword evidence="1" id="KW-1185">Reference proteome</keyword>
<name>A0AAJ7BGW4_CEPCN</name>
<dbReference type="AlphaFoldDB" id="A0AAJ7BGW4"/>
<accession>A0AAJ7BGW4</accession>
<evidence type="ECO:0000313" key="3">
    <source>
        <dbReference type="RefSeq" id="XP_024936372.1"/>
    </source>
</evidence>
<sequence>MLSLGICRNVRRANLREIGKCTKSEAIVRFGNRYLRLEAGVVSIPQMDNLNQYRSYSTEPKPQQNIRLPQLSDFPMLFWPNFFKSIRNFILVHMVIKPYMDNEFNLQEFVAASKHAVSRVSRALAMEEYESLEGLVSDELLADLKSKISNFALRQRTRLAVEKEDIYMCFPYEVGVMFKDEDSKRRFVEITMIYHVMTGIGKMRAEGELIPINIGTMPEYQEKMYILNYRFIREFTSGVQTPWVINMINHFMPIDNLN</sequence>
<dbReference type="GO" id="GO:0043022">
    <property type="term" value="F:ribosome binding"/>
    <property type="evidence" value="ECO:0007669"/>
    <property type="project" value="TreeGrafter"/>
</dbReference>
<dbReference type="RefSeq" id="XP_015585657.1">
    <property type="nucleotide sequence ID" value="XM_015730171.2"/>
</dbReference>
<organism evidence="1 2">
    <name type="scientific">Cephus cinctus</name>
    <name type="common">Wheat stem sawfly</name>
    <dbReference type="NCBI Taxonomy" id="211228"/>
    <lineage>
        <taxon>Eukaryota</taxon>
        <taxon>Metazoa</taxon>
        <taxon>Ecdysozoa</taxon>
        <taxon>Arthropoda</taxon>
        <taxon>Hexapoda</taxon>
        <taxon>Insecta</taxon>
        <taxon>Pterygota</taxon>
        <taxon>Neoptera</taxon>
        <taxon>Endopterygota</taxon>
        <taxon>Hymenoptera</taxon>
        <taxon>Cephoidea</taxon>
        <taxon>Cephidae</taxon>
        <taxon>Cephus</taxon>
    </lineage>
</organism>
<protein>
    <submittedName>
        <fullName evidence="2 3">Uncharacterized protein LOC107263223 isoform X1</fullName>
    </submittedName>
</protein>
<dbReference type="PANTHER" id="PTHR13333">
    <property type="entry name" value="M-AAA PROTEASE-INTERACTING PROTEIN 1, MITOCHONDRIAL"/>
    <property type="match status" value="1"/>
</dbReference>
<dbReference type="Proteomes" id="UP000694920">
    <property type="component" value="Unplaced"/>
</dbReference>
<dbReference type="KEGG" id="ccin:107263223"/>
<dbReference type="PANTHER" id="PTHR13333:SF5">
    <property type="entry name" value="M-AAA PROTEASE-INTERACTING PROTEIN 1, MITOCHONDRIAL"/>
    <property type="match status" value="1"/>
</dbReference>